<dbReference type="Proteomes" id="UP001596447">
    <property type="component" value="Unassembled WGS sequence"/>
</dbReference>
<organism evidence="3 4">
    <name type="scientific">Halospeciosus flavus</name>
    <dbReference type="NCBI Taxonomy" id="3032283"/>
    <lineage>
        <taxon>Archaea</taxon>
        <taxon>Methanobacteriati</taxon>
        <taxon>Methanobacteriota</taxon>
        <taxon>Stenosarchaea group</taxon>
        <taxon>Halobacteria</taxon>
        <taxon>Halobacteriales</taxon>
        <taxon>Halobacteriaceae</taxon>
        <taxon>Halospeciosus</taxon>
    </lineage>
</organism>
<dbReference type="Pfam" id="PF24460">
    <property type="entry name" value="DUF7575"/>
    <property type="match status" value="1"/>
</dbReference>
<keyword evidence="1" id="KW-0472">Membrane</keyword>
<keyword evidence="1" id="KW-1133">Transmembrane helix</keyword>
<name>A0ABD5Z5U3_9EURY</name>
<evidence type="ECO:0000256" key="1">
    <source>
        <dbReference type="SAM" id="Phobius"/>
    </source>
</evidence>
<sequence>MSLDRRGLVAAVLSFLYPGVGHLYLRKWVRAIAWFALAMLTAAVLVPDAAFEAFRQGGVGAMLQIDYPIETTLGLLAVRLTNVVDAYLVAVRSRGPAAAGPGPGADEEATCPACGKELDRDLDFCPWCTTELEWVEPGDERYDPDRS</sequence>
<evidence type="ECO:0000313" key="4">
    <source>
        <dbReference type="Proteomes" id="UP001596447"/>
    </source>
</evidence>
<feature type="domain" description="DUF7575" evidence="2">
    <location>
        <begin position="107"/>
        <end position="133"/>
    </location>
</feature>
<protein>
    <submittedName>
        <fullName evidence="3">Zinc ribbon domain-containing protein</fullName>
    </submittedName>
</protein>
<dbReference type="RefSeq" id="WP_279527304.1">
    <property type="nucleotide sequence ID" value="NZ_CP122312.1"/>
</dbReference>
<keyword evidence="1" id="KW-0812">Transmembrane</keyword>
<feature type="transmembrane region" description="Helical" evidence="1">
    <location>
        <begin position="7"/>
        <end position="25"/>
    </location>
</feature>
<feature type="transmembrane region" description="Helical" evidence="1">
    <location>
        <begin position="31"/>
        <end position="54"/>
    </location>
</feature>
<reference evidence="3 4" key="1">
    <citation type="journal article" date="2019" name="Int. J. Syst. Evol. Microbiol.">
        <title>The Global Catalogue of Microorganisms (GCM) 10K type strain sequencing project: providing services to taxonomists for standard genome sequencing and annotation.</title>
        <authorList>
            <consortium name="The Broad Institute Genomics Platform"/>
            <consortium name="The Broad Institute Genome Sequencing Center for Infectious Disease"/>
            <person name="Wu L."/>
            <person name="Ma J."/>
        </authorList>
    </citation>
    <scope>NUCLEOTIDE SEQUENCE [LARGE SCALE GENOMIC DNA]</scope>
    <source>
        <strain evidence="3 4">XZGYJ-43</strain>
    </source>
</reference>
<accession>A0ABD5Z5U3</accession>
<evidence type="ECO:0000259" key="2">
    <source>
        <dbReference type="Pfam" id="PF24460"/>
    </source>
</evidence>
<gene>
    <name evidence="3" type="ORF">ACFQJ9_14065</name>
</gene>
<keyword evidence="4" id="KW-1185">Reference proteome</keyword>
<dbReference type="EMBL" id="JBHTAR010000011">
    <property type="protein sequence ID" value="MFC7200526.1"/>
    <property type="molecule type" value="Genomic_DNA"/>
</dbReference>
<dbReference type="AlphaFoldDB" id="A0ABD5Z5U3"/>
<evidence type="ECO:0000313" key="3">
    <source>
        <dbReference type="EMBL" id="MFC7200526.1"/>
    </source>
</evidence>
<comment type="caution">
    <text evidence="3">The sequence shown here is derived from an EMBL/GenBank/DDBJ whole genome shotgun (WGS) entry which is preliminary data.</text>
</comment>
<proteinExistence type="predicted"/>
<dbReference type="InterPro" id="IPR055997">
    <property type="entry name" value="DUF7575"/>
</dbReference>